<evidence type="ECO:0000256" key="1">
    <source>
        <dbReference type="SAM" id="MobiDB-lite"/>
    </source>
</evidence>
<accession>A0A8C4MFI6</accession>
<feature type="region of interest" description="Disordered" evidence="1">
    <location>
        <begin position="1"/>
        <end position="25"/>
    </location>
</feature>
<dbReference type="Ensembl" id="ENSEAST00005027336.1">
    <property type="protein sequence ID" value="ENSEASP00005025180.1"/>
    <property type="gene ID" value="ENSEASG00005017140.1"/>
</dbReference>
<evidence type="ECO:0000313" key="2">
    <source>
        <dbReference type="Ensembl" id="ENSEASP00005025180.1"/>
    </source>
</evidence>
<reference evidence="2" key="1">
    <citation type="submission" date="2023-03" db="UniProtKB">
        <authorList>
            <consortium name="Ensembl"/>
        </authorList>
    </citation>
    <scope>IDENTIFICATION</scope>
</reference>
<protein>
    <submittedName>
        <fullName evidence="2">Uncharacterized protein</fullName>
    </submittedName>
</protein>
<dbReference type="AlphaFoldDB" id="A0A8C4MFI6"/>
<name>A0A8C4MFI6_EQUAS</name>
<organism evidence="2">
    <name type="scientific">Equus asinus asinus</name>
    <dbReference type="NCBI Taxonomy" id="83772"/>
    <lineage>
        <taxon>Eukaryota</taxon>
        <taxon>Metazoa</taxon>
        <taxon>Chordata</taxon>
        <taxon>Craniata</taxon>
        <taxon>Vertebrata</taxon>
        <taxon>Euteleostomi</taxon>
        <taxon>Mammalia</taxon>
        <taxon>Eutheria</taxon>
        <taxon>Laurasiatheria</taxon>
        <taxon>Perissodactyla</taxon>
        <taxon>Equidae</taxon>
        <taxon>Equus</taxon>
    </lineage>
</organism>
<proteinExistence type="predicted"/>
<sequence length="73" mass="7971">MGDVKLAASAHGSKTSHSADHSRVGSMPLKEAPAFILPPRNLCIKEGDTAKFEGRVRSELMSLLNNSYLIRVY</sequence>